<dbReference type="Proteomes" id="UP000177698">
    <property type="component" value="Unassembled WGS sequence"/>
</dbReference>
<dbReference type="GO" id="GO:0030026">
    <property type="term" value="P:intracellular manganese ion homeostasis"/>
    <property type="evidence" value="ECO:0007669"/>
    <property type="project" value="InterPro"/>
</dbReference>
<dbReference type="AlphaFoldDB" id="A0A1F7IGD4"/>
<keyword evidence="2 5" id="KW-0812">Transmembrane</keyword>
<dbReference type="Pfam" id="PF01988">
    <property type="entry name" value="VIT1"/>
    <property type="match status" value="1"/>
</dbReference>
<comment type="subcellular location">
    <subcellularLocation>
        <location evidence="1">Endomembrane system</location>
        <topology evidence="1">Multi-pass membrane protein</topology>
    </subcellularLocation>
</comment>
<protein>
    <recommendedName>
        <fullName evidence="8">Iron transporter</fullName>
    </recommendedName>
</protein>
<evidence type="ECO:0000256" key="1">
    <source>
        <dbReference type="ARBA" id="ARBA00004127"/>
    </source>
</evidence>
<dbReference type="InterPro" id="IPR008217">
    <property type="entry name" value="Ccc1_fam"/>
</dbReference>
<evidence type="ECO:0000313" key="6">
    <source>
        <dbReference type="EMBL" id="OGK42422.1"/>
    </source>
</evidence>
<dbReference type="EMBL" id="MGAG01000002">
    <property type="protein sequence ID" value="OGK42422.1"/>
    <property type="molecule type" value="Genomic_DNA"/>
</dbReference>
<keyword evidence="3 5" id="KW-1133">Transmembrane helix</keyword>
<reference evidence="6 7" key="1">
    <citation type="journal article" date="2016" name="Nat. Commun.">
        <title>Thousands of microbial genomes shed light on interconnected biogeochemical processes in an aquifer system.</title>
        <authorList>
            <person name="Anantharaman K."/>
            <person name="Brown C.T."/>
            <person name="Hug L.A."/>
            <person name="Sharon I."/>
            <person name="Castelle C.J."/>
            <person name="Probst A.J."/>
            <person name="Thomas B.C."/>
            <person name="Singh A."/>
            <person name="Wilkins M.J."/>
            <person name="Karaoz U."/>
            <person name="Brodie E.L."/>
            <person name="Williams K.H."/>
            <person name="Hubbard S.S."/>
            <person name="Banfield J.F."/>
        </authorList>
    </citation>
    <scope>NUCLEOTIDE SEQUENCE [LARGE SCALE GENOMIC DNA]</scope>
</reference>
<evidence type="ECO:0000313" key="7">
    <source>
        <dbReference type="Proteomes" id="UP000177698"/>
    </source>
</evidence>
<evidence type="ECO:0000256" key="5">
    <source>
        <dbReference type="SAM" id="Phobius"/>
    </source>
</evidence>
<feature type="transmembrane region" description="Helical" evidence="5">
    <location>
        <begin position="236"/>
        <end position="257"/>
    </location>
</feature>
<sequence>MSRVDRAREAFLQNNINQIKSTHSKEAVHDDIHHEEAHLRGFNLPEIILGGQDGLVNVLGVILGVAAATSSNQIVLVAGLAATFAESISMAAVAYTSKIAEADYYQSELERETWEIQHIPDGEKEEIKALYENYGFKGKVLDEIVEKITSNKDVWLKVMMEQELKLEPVDRKNAFSAGIIVGISALIGSFVPLFPFFFLPIKPAIAIALIFSAVALFIVGFYKAKKTIGRNLVKQGIEMMLIGMISAFVGYFIGSLFKVTNY</sequence>
<evidence type="ECO:0000256" key="4">
    <source>
        <dbReference type="ARBA" id="ARBA00023136"/>
    </source>
</evidence>
<organism evidence="6 7">
    <name type="scientific">Candidatus Roizmanbacteria bacterium RIFCSPLOWO2_01_FULL_37_12</name>
    <dbReference type="NCBI Taxonomy" id="1802056"/>
    <lineage>
        <taxon>Bacteria</taxon>
        <taxon>Candidatus Roizmaniibacteriota</taxon>
    </lineage>
</organism>
<comment type="caution">
    <text evidence="6">The sequence shown here is derived from an EMBL/GenBank/DDBJ whole genome shotgun (WGS) entry which is preliminary data.</text>
</comment>
<name>A0A1F7IGD4_9BACT</name>
<evidence type="ECO:0000256" key="3">
    <source>
        <dbReference type="ARBA" id="ARBA00022989"/>
    </source>
</evidence>
<dbReference type="GO" id="GO:0005384">
    <property type="term" value="F:manganese ion transmembrane transporter activity"/>
    <property type="evidence" value="ECO:0007669"/>
    <property type="project" value="InterPro"/>
</dbReference>
<proteinExistence type="predicted"/>
<gene>
    <name evidence="6" type="ORF">A2954_01095</name>
</gene>
<keyword evidence="4 5" id="KW-0472">Membrane</keyword>
<dbReference type="GO" id="GO:0012505">
    <property type="term" value="C:endomembrane system"/>
    <property type="evidence" value="ECO:0007669"/>
    <property type="project" value="UniProtKB-SubCell"/>
</dbReference>
<dbReference type="PANTHER" id="PTHR31851">
    <property type="entry name" value="FE(2+)/MN(2+) TRANSPORTER PCL1"/>
    <property type="match status" value="1"/>
</dbReference>
<feature type="transmembrane region" description="Helical" evidence="5">
    <location>
        <begin position="174"/>
        <end position="198"/>
    </location>
</feature>
<evidence type="ECO:0000256" key="2">
    <source>
        <dbReference type="ARBA" id="ARBA00022692"/>
    </source>
</evidence>
<evidence type="ECO:0008006" key="8">
    <source>
        <dbReference type="Google" id="ProtNLM"/>
    </source>
</evidence>
<accession>A0A1F7IGD4</accession>
<feature type="transmembrane region" description="Helical" evidence="5">
    <location>
        <begin position="204"/>
        <end position="224"/>
    </location>
</feature>